<gene>
    <name evidence="2" type="ORF">ACFQDM_05180</name>
</gene>
<proteinExistence type="predicted"/>
<feature type="coiled-coil region" evidence="1">
    <location>
        <begin position="14"/>
        <end position="48"/>
    </location>
</feature>
<organism evidence="2 3">
    <name type="scientific">Ponticaulis profundi</name>
    <dbReference type="NCBI Taxonomy" id="2665222"/>
    <lineage>
        <taxon>Bacteria</taxon>
        <taxon>Pseudomonadati</taxon>
        <taxon>Pseudomonadota</taxon>
        <taxon>Alphaproteobacteria</taxon>
        <taxon>Hyphomonadales</taxon>
        <taxon>Hyphomonadaceae</taxon>
        <taxon>Ponticaulis</taxon>
    </lineage>
</organism>
<reference evidence="3" key="1">
    <citation type="journal article" date="2019" name="Int. J. Syst. Evol. Microbiol.">
        <title>The Global Catalogue of Microorganisms (GCM) 10K type strain sequencing project: providing services to taxonomists for standard genome sequencing and annotation.</title>
        <authorList>
            <consortium name="The Broad Institute Genomics Platform"/>
            <consortium name="The Broad Institute Genome Sequencing Center for Infectious Disease"/>
            <person name="Wu L."/>
            <person name="Ma J."/>
        </authorList>
    </citation>
    <scope>NUCLEOTIDE SEQUENCE [LARGE SCALE GENOMIC DNA]</scope>
    <source>
        <strain evidence="3">CGMCC-1.15741</strain>
    </source>
</reference>
<protein>
    <submittedName>
        <fullName evidence="2">DUF1192 family protein</fullName>
    </submittedName>
</protein>
<keyword evidence="3" id="KW-1185">Reference proteome</keyword>
<dbReference type="Pfam" id="PF06698">
    <property type="entry name" value="DUF1192"/>
    <property type="match status" value="1"/>
</dbReference>
<evidence type="ECO:0000256" key="1">
    <source>
        <dbReference type="SAM" id="Coils"/>
    </source>
</evidence>
<name>A0ABW1S7H2_9PROT</name>
<accession>A0ABW1S7H2</accession>
<sequence length="61" mass="6461">MDEAGQPLGPTKAVDLDLLSVDELKERIEALKAEITACEKAIENKGDAKSAADAMFNLGKS</sequence>
<dbReference type="InterPro" id="IPR009579">
    <property type="entry name" value="DUF1192"/>
</dbReference>
<keyword evidence="1" id="KW-0175">Coiled coil</keyword>
<comment type="caution">
    <text evidence="2">The sequence shown here is derived from an EMBL/GenBank/DDBJ whole genome shotgun (WGS) entry which is preliminary data.</text>
</comment>
<dbReference type="EMBL" id="JBHSSW010000005">
    <property type="protein sequence ID" value="MFC6197459.1"/>
    <property type="molecule type" value="Genomic_DNA"/>
</dbReference>
<evidence type="ECO:0000313" key="3">
    <source>
        <dbReference type="Proteomes" id="UP001596303"/>
    </source>
</evidence>
<dbReference type="Proteomes" id="UP001596303">
    <property type="component" value="Unassembled WGS sequence"/>
</dbReference>
<dbReference type="RefSeq" id="WP_377376392.1">
    <property type="nucleotide sequence ID" value="NZ_JBHSSW010000005.1"/>
</dbReference>
<evidence type="ECO:0000313" key="2">
    <source>
        <dbReference type="EMBL" id="MFC6197459.1"/>
    </source>
</evidence>